<dbReference type="InterPro" id="IPR008949">
    <property type="entry name" value="Isoprenoid_synthase_dom_sf"/>
</dbReference>
<dbReference type="SUPFAM" id="SSF48576">
    <property type="entry name" value="Terpenoid synthases"/>
    <property type="match status" value="1"/>
</dbReference>
<protein>
    <submittedName>
        <fullName evidence="8">Uncharacterized protein</fullName>
    </submittedName>
</protein>
<dbReference type="Pfam" id="PF01397">
    <property type="entry name" value="Terpene_synth"/>
    <property type="match status" value="1"/>
</dbReference>
<keyword evidence="4" id="KW-0456">Lyase</keyword>
<sequence length="346" mass="40338">MEAITKYGLHSQALVHLRQQNFGWEFDGLWREIETLKPRLSDKLVCSDTKNRILLINTLVNLGVAYHFEKEIEEFMKDAFEKVEDITGGEEDMYTISVIFRVFRRYGHNVSSDMFNKFKGENGDFKKCLTDDVRGMLSFYEASHHGTKTEEILDEVMQFTKKHLELFVGRTNQPHISALIQNVLYLSQQENSEVLRAKEYIRWEFDAVDTLPDHLKVVLKSLIDLFEELKGEVRSEGRLYSVQYAIDELKRLFRANLTIARWARTGYIPNFDEYMEVGLVTGGVHTLLAIAFVGMGKIARKEAYDWITQDPNLILLWIKKHALEMMLPLLRTKWVEEKMRQGSIAT</sequence>
<dbReference type="PANTHER" id="PTHR31225">
    <property type="entry name" value="OS04G0344100 PROTEIN-RELATED"/>
    <property type="match status" value="1"/>
</dbReference>
<reference evidence="8 9" key="1">
    <citation type="submission" date="2020-02" db="EMBL/GenBank/DDBJ databases">
        <authorList>
            <person name="Ma Q."/>
            <person name="Huang Y."/>
            <person name="Song X."/>
            <person name="Pei D."/>
        </authorList>
    </citation>
    <scope>NUCLEOTIDE SEQUENCE [LARGE SCALE GENOMIC DNA]</scope>
    <source>
        <strain evidence="8">Sxm20200214</strain>
        <tissue evidence="8">Leaf</tissue>
    </source>
</reference>
<name>A0A8X7V876_BRACI</name>
<dbReference type="Proteomes" id="UP000886595">
    <property type="component" value="Unassembled WGS sequence"/>
</dbReference>
<gene>
    <name evidence="8" type="ORF">Bca52824_026738</name>
</gene>
<dbReference type="Gene3D" id="1.10.600.10">
    <property type="entry name" value="Farnesyl Diphosphate Synthase"/>
    <property type="match status" value="2"/>
</dbReference>
<dbReference type="GO" id="GO:0016114">
    <property type="term" value="P:terpenoid biosynthetic process"/>
    <property type="evidence" value="ECO:0007669"/>
    <property type="project" value="InterPro"/>
</dbReference>
<evidence type="ECO:0000256" key="1">
    <source>
        <dbReference type="ARBA" id="ARBA00022723"/>
    </source>
</evidence>
<dbReference type="InterPro" id="IPR050148">
    <property type="entry name" value="Terpene_synthase-like"/>
</dbReference>
<evidence type="ECO:0000256" key="3">
    <source>
        <dbReference type="ARBA" id="ARBA00023211"/>
    </source>
</evidence>
<dbReference type="EMBL" id="JAAMPC010000006">
    <property type="protein sequence ID" value="KAG2306990.1"/>
    <property type="molecule type" value="Genomic_DNA"/>
</dbReference>
<proteinExistence type="inferred from homology"/>
<dbReference type="Gene3D" id="1.50.10.130">
    <property type="entry name" value="Terpene synthase, N-terminal domain"/>
    <property type="match status" value="1"/>
</dbReference>
<dbReference type="OrthoDB" id="1877784at2759"/>
<evidence type="ECO:0000313" key="9">
    <source>
        <dbReference type="Proteomes" id="UP000886595"/>
    </source>
</evidence>
<dbReference type="GO" id="GO:0010333">
    <property type="term" value="F:terpene synthase activity"/>
    <property type="evidence" value="ECO:0007669"/>
    <property type="project" value="InterPro"/>
</dbReference>
<dbReference type="InterPro" id="IPR008930">
    <property type="entry name" value="Terpenoid_cyclase/PrenylTrfase"/>
</dbReference>
<dbReference type="InterPro" id="IPR001906">
    <property type="entry name" value="Terpene_synth_N"/>
</dbReference>
<comment type="similarity">
    <text evidence="5">Belongs to the terpene synthase family. Tpsa subfamily.</text>
</comment>
<dbReference type="PANTHER" id="PTHR31225:SF242">
    <property type="entry name" value="TERPENOID SYNTHASE 9"/>
    <property type="match status" value="1"/>
</dbReference>
<evidence type="ECO:0000313" key="8">
    <source>
        <dbReference type="EMBL" id="KAG2306990.1"/>
    </source>
</evidence>
<keyword evidence="3" id="KW-0464">Manganese</keyword>
<evidence type="ECO:0000256" key="4">
    <source>
        <dbReference type="ARBA" id="ARBA00023239"/>
    </source>
</evidence>
<organism evidence="8 9">
    <name type="scientific">Brassica carinata</name>
    <name type="common">Ethiopian mustard</name>
    <name type="synonym">Abyssinian cabbage</name>
    <dbReference type="NCBI Taxonomy" id="52824"/>
    <lineage>
        <taxon>Eukaryota</taxon>
        <taxon>Viridiplantae</taxon>
        <taxon>Streptophyta</taxon>
        <taxon>Embryophyta</taxon>
        <taxon>Tracheophyta</taxon>
        <taxon>Spermatophyta</taxon>
        <taxon>Magnoliopsida</taxon>
        <taxon>eudicotyledons</taxon>
        <taxon>Gunneridae</taxon>
        <taxon>Pentapetalae</taxon>
        <taxon>rosids</taxon>
        <taxon>malvids</taxon>
        <taxon>Brassicales</taxon>
        <taxon>Brassicaceae</taxon>
        <taxon>Brassiceae</taxon>
        <taxon>Brassica</taxon>
    </lineage>
</organism>
<evidence type="ECO:0000256" key="5">
    <source>
        <dbReference type="ARBA" id="ARBA00038405"/>
    </source>
</evidence>
<evidence type="ECO:0000256" key="2">
    <source>
        <dbReference type="ARBA" id="ARBA00022842"/>
    </source>
</evidence>
<keyword evidence="1" id="KW-0479">Metal-binding</keyword>
<dbReference type="AlphaFoldDB" id="A0A8X7V876"/>
<evidence type="ECO:0000259" key="6">
    <source>
        <dbReference type="Pfam" id="PF01397"/>
    </source>
</evidence>
<feature type="domain" description="Terpene synthase N-terminal" evidence="6">
    <location>
        <begin position="27"/>
        <end position="184"/>
    </location>
</feature>
<accession>A0A8X7V876</accession>
<dbReference type="FunFam" id="1.50.10.130:FF:000001">
    <property type="entry name" value="Isoprene synthase, chloroplastic"/>
    <property type="match status" value="1"/>
</dbReference>
<feature type="domain" description="Terpene synthase metal-binding" evidence="7">
    <location>
        <begin position="202"/>
        <end position="314"/>
    </location>
</feature>
<dbReference type="InterPro" id="IPR005630">
    <property type="entry name" value="Terpene_synthase_metal-bd"/>
</dbReference>
<keyword evidence="2" id="KW-0460">Magnesium</keyword>
<dbReference type="GO" id="GO:0000287">
    <property type="term" value="F:magnesium ion binding"/>
    <property type="evidence" value="ECO:0007669"/>
    <property type="project" value="InterPro"/>
</dbReference>
<comment type="caution">
    <text evidence="8">The sequence shown here is derived from an EMBL/GenBank/DDBJ whole genome shotgun (WGS) entry which is preliminary data.</text>
</comment>
<evidence type="ECO:0000259" key="7">
    <source>
        <dbReference type="Pfam" id="PF03936"/>
    </source>
</evidence>
<dbReference type="Pfam" id="PF03936">
    <property type="entry name" value="Terpene_synth_C"/>
    <property type="match status" value="1"/>
</dbReference>
<dbReference type="InterPro" id="IPR036965">
    <property type="entry name" value="Terpene_synth_N_sf"/>
</dbReference>
<keyword evidence="9" id="KW-1185">Reference proteome</keyword>
<dbReference type="SUPFAM" id="SSF48239">
    <property type="entry name" value="Terpenoid cyclases/Protein prenyltransferases"/>
    <property type="match status" value="1"/>
</dbReference>